<dbReference type="InterPro" id="IPR051907">
    <property type="entry name" value="DoxX-like_oxidoreductase"/>
</dbReference>
<evidence type="ECO:0000256" key="2">
    <source>
        <dbReference type="ARBA" id="ARBA00006679"/>
    </source>
</evidence>
<keyword evidence="4 7" id="KW-0812">Transmembrane</keyword>
<dbReference type="GO" id="GO:0005886">
    <property type="term" value="C:plasma membrane"/>
    <property type="evidence" value="ECO:0007669"/>
    <property type="project" value="UniProtKB-SubCell"/>
</dbReference>
<feature type="transmembrane region" description="Helical" evidence="7">
    <location>
        <begin position="100"/>
        <end position="120"/>
    </location>
</feature>
<evidence type="ECO:0000256" key="3">
    <source>
        <dbReference type="ARBA" id="ARBA00022475"/>
    </source>
</evidence>
<feature type="transmembrane region" description="Helical" evidence="7">
    <location>
        <begin position="7"/>
        <end position="25"/>
    </location>
</feature>
<dbReference type="InterPro" id="IPR032808">
    <property type="entry name" value="DoxX"/>
</dbReference>
<name>A0A1G7I2Y5_9FLAO</name>
<dbReference type="PANTHER" id="PTHR33452">
    <property type="entry name" value="OXIDOREDUCTASE CATD-RELATED"/>
    <property type="match status" value="1"/>
</dbReference>
<comment type="subcellular location">
    <subcellularLocation>
        <location evidence="1">Cell membrane</location>
        <topology evidence="1">Multi-pass membrane protein</topology>
    </subcellularLocation>
</comment>
<comment type="similarity">
    <text evidence="2">Belongs to the DoxX family.</text>
</comment>
<organism evidence="8 9">
    <name type="scientific">Ulvibacter litoralis</name>
    <dbReference type="NCBI Taxonomy" id="227084"/>
    <lineage>
        <taxon>Bacteria</taxon>
        <taxon>Pseudomonadati</taxon>
        <taxon>Bacteroidota</taxon>
        <taxon>Flavobacteriia</taxon>
        <taxon>Flavobacteriales</taxon>
        <taxon>Flavobacteriaceae</taxon>
        <taxon>Ulvibacter</taxon>
    </lineage>
</organism>
<evidence type="ECO:0000256" key="1">
    <source>
        <dbReference type="ARBA" id="ARBA00004651"/>
    </source>
</evidence>
<dbReference type="RefSeq" id="WP_093144961.1">
    <property type="nucleotide sequence ID" value="NZ_BMWO01000007.1"/>
</dbReference>
<gene>
    <name evidence="8" type="ORF">SAMN05421855_10573</name>
</gene>
<keyword evidence="5 7" id="KW-1133">Transmembrane helix</keyword>
<accession>A0A1G7I2Y5</accession>
<sequence length="123" mass="13241">MTSTYHIGILLLRLCFSGMMLTHGIPKLMNLVQGNLGFPDPFGIGSTTTLILTVICEVICPLLIIIGYRTRLSAIPTIITMGVAAFVIHGGDPLAKKELALLYLFAFVTIALTGAGKHSVDRR</sequence>
<keyword evidence="9" id="KW-1185">Reference proteome</keyword>
<feature type="transmembrane region" description="Helical" evidence="7">
    <location>
        <begin position="72"/>
        <end position="88"/>
    </location>
</feature>
<dbReference type="Pfam" id="PF07681">
    <property type="entry name" value="DoxX"/>
    <property type="match status" value="1"/>
</dbReference>
<feature type="transmembrane region" description="Helical" evidence="7">
    <location>
        <begin position="45"/>
        <end position="65"/>
    </location>
</feature>
<evidence type="ECO:0000313" key="9">
    <source>
        <dbReference type="Proteomes" id="UP000199321"/>
    </source>
</evidence>
<evidence type="ECO:0000256" key="5">
    <source>
        <dbReference type="ARBA" id="ARBA00022989"/>
    </source>
</evidence>
<protein>
    <submittedName>
        <fullName evidence="8">Putative oxidoreductase</fullName>
    </submittedName>
</protein>
<dbReference type="EMBL" id="FNBA01000005">
    <property type="protein sequence ID" value="SDF07102.1"/>
    <property type="molecule type" value="Genomic_DNA"/>
</dbReference>
<evidence type="ECO:0000256" key="4">
    <source>
        <dbReference type="ARBA" id="ARBA00022692"/>
    </source>
</evidence>
<evidence type="ECO:0000313" key="8">
    <source>
        <dbReference type="EMBL" id="SDF07102.1"/>
    </source>
</evidence>
<dbReference type="PANTHER" id="PTHR33452:SF1">
    <property type="entry name" value="INNER MEMBRANE PROTEIN YPHA-RELATED"/>
    <property type="match status" value="1"/>
</dbReference>
<evidence type="ECO:0000256" key="6">
    <source>
        <dbReference type="ARBA" id="ARBA00023136"/>
    </source>
</evidence>
<dbReference type="AlphaFoldDB" id="A0A1G7I2Y5"/>
<keyword evidence="6 7" id="KW-0472">Membrane</keyword>
<evidence type="ECO:0000256" key="7">
    <source>
        <dbReference type="SAM" id="Phobius"/>
    </source>
</evidence>
<dbReference type="Proteomes" id="UP000199321">
    <property type="component" value="Unassembled WGS sequence"/>
</dbReference>
<reference evidence="8 9" key="1">
    <citation type="submission" date="2016-10" db="EMBL/GenBank/DDBJ databases">
        <authorList>
            <person name="de Groot N.N."/>
        </authorList>
    </citation>
    <scope>NUCLEOTIDE SEQUENCE [LARGE SCALE GENOMIC DNA]</scope>
    <source>
        <strain evidence="8 9">DSM 16195</strain>
    </source>
</reference>
<proteinExistence type="inferred from homology"/>
<keyword evidence="3" id="KW-1003">Cell membrane</keyword>
<dbReference type="OrthoDB" id="9813193at2"/>